<sequence>MTAIAFFLSFQEQSHKSYRPLTVLTFRWNYAVHGLQPAGYHLVNLLLHALVSLLYYRYGATAVSPILTIQMSNSDCFRFDAGVFEYDYVCH</sequence>
<evidence type="ECO:0000313" key="1">
    <source>
        <dbReference type="EMBL" id="CAH2092283.1"/>
    </source>
</evidence>
<dbReference type="GO" id="GO:0000030">
    <property type="term" value="F:mannosyltransferase activity"/>
    <property type="evidence" value="ECO:0007669"/>
    <property type="project" value="TreeGrafter"/>
</dbReference>
<name>A0AAU9U2J6_EUPED</name>
<dbReference type="AlphaFoldDB" id="A0AAU9U2J6"/>
<reference evidence="1" key="1">
    <citation type="submission" date="2022-03" db="EMBL/GenBank/DDBJ databases">
        <authorList>
            <person name="Tunstrom K."/>
        </authorList>
    </citation>
    <scope>NUCLEOTIDE SEQUENCE</scope>
</reference>
<proteinExistence type="predicted"/>
<dbReference type="PANTHER" id="PTHR44395">
    <property type="match status" value="1"/>
</dbReference>
<dbReference type="Proteomes" id="UP001153954">
    <property type="component" value="Unassembled WGS sequence"/>
</dbReference>
<comment type="caution">
    <text evidence="1">The sequence shown here is derived from an EMBL/GenBank/DDBJ whole genome shotgun (WGS) entry which is preliminary data.</text>
</comment>
<accession>A0AAU9U2J6</accession>
<evidence type="ECO:0000313" key="2">
    <source>
        <dbReference type="Proteomes" id="UP001153954"/>
    </source>
</evidence>
<gene>
    <name evidence="1" type="ORF">EEDITHA_LOCUS8058</name>
</gene>
<keyword evidence="2" id="KW-1185">Reference proteome</keyword>
<organism evidence="1 2">
    <name type="scientific">Euphydryas editha</name>
    <name type="common">Edith's checkerspot</name>
    <dbReference type="NCBI Taxonomy" id="104508"/>
    <lineage>
        <taxon>Eukaryota</taxon>
        <taxon>Metazoa</taxon>
        <taxon>Ecdysozoa</taxon>
        <taxon>Arthropoda</taxon>
        <taxon>Hexapoda</taxon>
        <taxon>Insecta</taxon>
        <taxon>Pterygota</taxon>
        <taxon>Neoptera</taxon>
        <taxon>Endopterygota</taxon>
        <taxon>Lepidoptera</taxon>
        <taxon>Glossata</taxon>
        <taxon>Ditrysia</taxon>
        <taxon>Papilionoidea</taxon>
        <taxon>Nymphalidae</taxon>
        <taxon>Nymphalinae</taxon>
        <taxon>Euphydryas</taxon>
    </lineage>
</organism>
<dbReference type="GO" id="GO:0005783">
    <property type="term" value="C:endoplasmic reticulum"/>
    <property type="evidence" value="ECO:0007669"/>
    <property type="project" value="TreeGrafter"/>
</dbReference>
<dbReference type="PANTHER" id="PTHR44395:SF1">
    <property type="entry name" value="PROTEIN O-MANNOSYL-TRANSFERASE TMTC3"/>
    <property type="match status" value="1"/>
</dbReference>
<dbReference type="GO" id="GO:0035269">
    <property type="term" value="P:protein O-linked glycosylation via mannose"/>
    <property type="evidence" value="ECO:0007669"/>
    <property type="project" value="TreeGrafter"/>
</dbReference>
<dbReference type="EMBL" id="CAKOGL010000011">
    <property type="protein sequence ID" value="CAH2092283.1"/>
    <property type="molecule type" value="Genomic_DNA"/>
</dbReference>
<protein>
    <submittedName>
        <fullName evidence="1">Uncharacterized protein</fullName>
    </submittedName>
</protein>